<reference evidence="2 3" key="1">
    <citation type="submission" date="2023-11" db="EMBL/GenBank/DDBJ databases">
        <title>Halocaridina rubra genome assembly.</title>
        <authorList>
            <person name="Smith C."/>
        </authorList>
    </citation>
    <scope>NUCLEOTIDE SEQUENCE [LARGE SCALE GENOMIC DNA]</scope>
    <source>
        <strain evidence="2">EP-1</strain>
        <tissue evidence="2">Whole</tissue>
    </source>
</reference>
<organism evidence="2 3">
    <name type="scientific">Halocaridina rubra</name>
    <name type="common">Hawaiian red shrimp</name>
    <dbReference type="NCBI Taxonomy" id="373956"/>
    <lineage>
        <taxon>Eukaryota</taxon>
        <taxon>Metazoa</taxon>
        <taxon>Ecdysozoa</taxon>
        <taxon>Arthropoda</taxon>
        <taxon>Crustacea</taxon>
        <taxon>Multicrustacea</taxon>
        <taxon>Malacostraca</taxon>
        <taxon>Eumalacostraca</taxon>
        <taxon>Eucarida</taxon>
        <taxon>Decapoda</taxon>
        <taxon>Pleocyemata</taxon>
        <taxon>Caridea</taxon>
        <taxon>Atyoidea</taxon>
        <taxon>Atyidae</taxon>
        <taxon>Halocaridina</taxon>
    </lineage>
</organism>
<dbReference type="InterPro" id="IPR040350">
    <property type="entry name" value="TMEM272"/>
</dbReference>
<comment type="caution">
    <text evidence="2">The sequence shown here is derived from an EMBL/GenBank/DDBJ whole genome shotgun (WGS) entry which is preliminary data.</text>
</comment>
<proteinExistence type="predicted"/>
<feature type="transmembrane region" description="Helical" evidence="1">
    <location>
        <begin position="32"/>
        <end position="50"/>
    </location>
</feature>
<dbReference type="PANTHER" id="PTHR33444">
    <property type="entry name" value="SI:DKEY-19B23.12-RELATED"/>
    <property type="match status" value="1"/>
</dbReference>
<keyword evidence="1" id="KW-0812">Transmembrane</keyword>
<dbReference type="PANTHER" id="PTHR33444:SF7">
    <property type="entry name" value="TRANSMEMBRANE PROTEIN 272"/>
    <property type="match status" value="1"/>
</dbReference>
<keyword evidence="1" id="KW-0472">Membrane</keyword>
<name>A0AAN9AGI0_HALRR</name>
<evidence type="ECO:0000313" key="2">
    <source>
        <dbReference type="EMBL" id="KAK7086482.1"/>
    </source>
</evidence>
<accession>A0AAN9AGI0</accession>
<evidence type="ECO:0000256" key="1">
    <source>
        <dbReference type="SAM" id="Phobius"/>
    </source>
</evidence>
<dbReference type="AlphaFoldDB" id="A0AAN9AGI0"/>
<feature type="transmembrane region" description="Helical" evidence="1">
    <location>
        <begin position="71"/>
        <end position="95"/>
    </location>
</feature>
<evidence type="ECO:0000313" key="3">
    <source>
        <dbReference type="Proteomes" id="UP001381693"/>
    </source>
</evidence>
<feature type="non-terminal residue" evidence="2">
    <location>
        <position position="1"/>
    </location>
</feature>
<keyword evidence="1" id="KW-1133">Transmembrane helix</keyword>
<protein>
    <submittedName>
        <fullName evidence="2">Uncharacterized protein</fullName>
    </submittedName>
</protein>
<sequence>VRSRRYERIDDAFAEDGLDEIFTSTSYRATDVALTIFLVIWFGMGNYWVYKIYLPNFQVTLFKPNDWCSKTLYLFSVAQLFFVYAVLAVVLLLIICLACGQKCVTLFDESYK</sequence>
<gene>
    <name evidence="2" type="ORF">SK128_000662</name>
</gene>
<dbReference type="Proteomes" id="UP001381693">
    <property type="component" value="Unassembled WGS sequence"/>
</dbReference>
<dbReference type="EMBL" id="JAXCGZ010000174">
    <property type="protein sequence ID" value="KAK7086482.1"/>
    <property type="molecule type" value="Genomic_DNA"/>
</dbReference>
<keyword evidence="3" id="KW-1185">Reference proteome</keyword>